<proteinExistence type="predicted"/>
<reference evidence="1 2" key="1">
    <citation type="submission" date="2024-01" db="EMBL/GenBank/DDBJ databases">
        <title>The genomes of 5 underutilized Papilionoideae crops provide insights into root nodulation and disease resistance.</title>
        <authorList>
            <person name="Yuan L."/>
        </authorList>
    </citation>
    <scope>NUCLEOTIDE SEQUENCE [LARGE SCALE GENOMIC DNA]</scope>
    <source>
        <strain evidence="1">LY-2023</strain>
        <tissue evidence="1">Leaf</tissue>
    </source>
</reference>
<gene>
    <name evidence="1" type="ORF">RJT34_08449</name>
</gene>
<organism evidence="1 2">
    <name type="scientific">Clitoria ternatea</name>
    <name type="common">Butterfly pea</name>
    <dbReference type="NCBI Taxonomy" id="43366"/>
    <lineage>
        <taxon>Eukaryota</taxon>
        <taxon>Viridiplantae</taxon>
        <taxon>Streptophyta</taxon>
        <taxon>Embryophyta</taxon>
        <taxon>Tracheophyta</taxon>
        <taxon>Spermatophyta</taxon>
        <taxon>Magnoliopsida</taxon>
        <taxon>eudicotyledons</taxon>
        <taxon>Gunneridae</taxon>
        <taxon>Pentapetalae</taxon>
        <taxon>rosids</taxon>
        <taxon>fabids</taxon>
        <taxon>Fabales</taxon>
        <taxon>Fabaceae</taxon>
        <taxon>Papilionoideae</taxon>
        <taxon>50 kb inversion clade</taxon>
        <taxon>NPAAA clade</taxon>
        <taxon>indigoferoid/millettioid clade</taxon>
        <taxon>Phaseoleae</taxon>
        <taxon>Clitoria</taxon>
    </lineage>
</organism>
<comment type="caution">
    <text evidence="1">The sequence shown here is derived from an EMBL/GenBank/DDBJ whole genome shotgun (WGS) entry which is preliminary data.</text>
</comment>
<accession>A0AAN9PSS5</accession>
<evidence type="ECO:0000313" key="1">
    <source>
        <dbReference type="EMBL" id="KAK7310745.1"/>
    </source>
</evidence>
<keyword evidence="2" id="KW-1185">Reference proteome</keyword>
<name>A0AAN9PSS5_CLITE</name>
<dbReference type="AlphaFoldDB" id="A0AAN9PSS5"/>
<protein>
    <submittedName>
        <fullName evidence="1">Uncharacterized protein</fullName>
    </submittedName>
</protein>
<dbReference type="Proteomes" id="UP001359559">
    <property type="component" value="Unassembled WGS sequence"/>
</dbReference>
<evidence type="ECO:0000313" key="2">
    <source>
        <dbReference type="Proteomes" id="UP001359559"/>
    </source>
</evidence>
<dbReference type="EMBL" id="JAYKXN010000002">
    <property type="protein sequence ID" value="KAK7310745.1"/>
    <property type="molecule type" value="Genomic_DNA"/>
</dbReference>
<sequence>MPSLQSTWHHTNAISQILVMLRDAVYQKIRHSGRLFDRHHANEVGASVSATWRIPFSRFFFCHCFRYLIFFVDEFPFISLRVMGMVWVSNFFLVG</sequence>